<dbReference type="RefSeq" id="WP_188976973.1">
    <property type="nucleotide sequence ID" value="NZ_BMPG01000001.1"/>
</dbReference>
<keyword evidence="6 7" id="KW-0472">Membrane</keyword>
<feature type="transmembrane region" description="Helical" evidence="7">
    <location>
        <begin position="379"/>
        <end position="397"/>
    </location>
</feature>
<keyword evidence="5 7" id="KW-1133">Transmembrane helix</keyword>
<dbReference type="Pfam" id="PF13440">
    <property type="entry name" value="Polysacc_synt_3"/>
    <property type="match status" value="1"/>
</dbReference>
<feature type="transmembrane region" description="Helical" evidence="7">
    <location>
        <begin position="435"/>
        <end position="453"/>
    </location>
</feature>
<evidence type="ECO:0000256" key="2">
    <source>
        <dbReference type="ARBA" id="ARBA00007430"/>
    </source>
</evidence>
<protein>
    <recommendedName>
        <fullName evidence="10">Lipopolysaccharide biosynthesis protein</fullName>
    </recommendedName>
</protein>
<dbReference type="PANTHER" id="PTHR30250:SF10">
    <property type="entry name" value="LIPOPOLYSACCHARIDE BIOSYNTHESIS PROTEIN WZXC"/>
    <property type="match status" value="1"/>
</dbReference>
<feature type="transmembrane region" description="Helical" evidence="7">
    <location>
        <begin position="132"/>
        <end position="154"/>
    </location>
</feature>
<organism evidence="8 9">
    <name type="scientific">Halocalculus aciditolerans</name>
    <dbReference type="NCBI Taxonomy" id="1383812"/>
    <lineage>
        <taxon>Archaea</taxon>
        <taxon>Methanobacteriati</taxon>
        <taxon>Methanobacteriota</taxon>
        <taxon>Stenosarchaea group</taxon>
        <taxon>Halobacteria</taxon>
        <taxon>Halobacteriales</taxon>
        <taxon>Halobacteriaceae</taxon>
        <taxon>Halocalculus</taxon>
    </lineage>
</organism>
<evidence type="ECO:0000256" key="1">
    <source>
        <dbReference type="ARBA" id="ARBA00004651"/>
    </source>
</evidence>
<dbReference type="EMBL" id="BMPG01000001">
    <property type="protein sequence ID" value="GGL55985.1"/>
    <property type="molecule type" value="Genomic_DNA"/>
</dbReference>
<feature type="transmembrane region" description="Helical" evidence="7">
    <location>
        <begin position="403"/>
        <end position="423"/>
    </location>
</feature>
<feature type="transmembrane region" description="Helical" evidence="7">
    <location>
        <begin position="465"/>
        <end position="484"/>
    </location>
</feature>
<comment type="caution">
    <text evidence="8">The sequence shown here is derived from an EMBL/GenBank/DDBJ whole genome shotgun (WGS) entry which is preliminary data.</text>
</comment>
<dbReference type="PANTHER" id="PTHR30250">
    <property type="entry name" value="PST FAMILY PREDICTED COLANIC ACID TRANSPORTER"/>
    <property type="match status" value="1"/>
</dbReference>
<evidence type="ECO:0000256" key="3">
    <source>
        <dbReference type="ARBA" id="ARBA00022475"/>
    </source>
</evidence>
<evidence type="ECO:0000256" key="7">
    <source>
        <dbReference type="SAM" id="Phobius"/>
    </source>
</evidence>
<dbReference type="InterPro" id="IPR050833">
    <property type="entry name" value="Poly_Biosynth_Transport"/>
</dbReference>
<gene>
    <name evidence="8" type="ORF">GCM10009039_12710</name>
</gene>
<dbReference type="Proteomes" id="UP000607197">
    <property type="component" value="Unassembled WGS sequence"/>
</dbReference>
<feature type="transmembrane region" description="Helical" evidence="7">
    <location>
        <begin position="166"/>
        <end position="185"/>
    </location>
</feature>
<dbReference type="AlphaFoldDB" id="A0A830FAL8"/>
<name>A0A830FAL8_9EURY</name>
<accession>A0A830FAL8</accession>
<evidence type="ECO:0000256" key="5">
    <source>
        <dbReference type="ARBA" id="ARBA00022989"/>
    </source>
</evidence>
<evidence type="ECO:0008006" key="10">
    <source>
        <dbReference type="Google" id="ProtNLM"/>
    </source>
</evidence>
<keyword evidence="9" id="KW-1185">Reference proteome</keyword>
<feature type="transmembrane region" description="Helical" evidence="7">
    <location>
        <begin position="61"/>
        <end position="84"/>
    </location>
</feature>
<reference evidence="8" key="2">
    <citation type="submission" date="2020-09" db="EMBL/GenBank/DDBJ databases">
        <authorList>
            <person name="Sun Q."/>
            <person name="Ohkuma M."/>
        </authorList>
    </citation>
    <scope>NUCLEOTIDE SEQUENCE</scope>
    <source>
        <strain evidence="8">JCM 19596</strain>
    </source>
</reference>
<feature type="transmembrane region" description="Helical" evidence="7">
    <location>
        <begin position="104"/>
        <end position="126"/>
    </location>
</feature>
<dbReference type="CDD" id="cd13127">
    <property type="entry name" value="MATE_tuaB_like"/>
    <property type="match status" value="1"/>
</dbReference>
<feature type="transmembrane region" description="Helical" evidence="7">
    <location>
        <begin position="249"/>
        <end position="267"/>
    </location>
</feature>
<comment type="subcellular location">
    <subcellularLocation>
        <location evidence="1">Cell membrane</location>
        <topology evidence="1">Multi-pass membrane protein</topology>
    </subcellularLocation>
</comment>
<keyword evidence="3" id="KW-1003">Cell membrane</keyword>
<reference evidence="8" key="1">
    <citation type="journal article" date="2014" name="Int. J. Syst. Evol. Microbiol.">
        <title>Complete genome sequence of Corynebacterium casei LMG S-19264T (=DSM 44701T), isolated from a smear-ripened cheese.</title>
        <authorList>
            <consortium name="US DOE Joint Genome Institute (JGI-PGF)"/>
            <person name="Walter F."/>
            <person name="Albersmeier A."/>
            <person name="Kalinowski J."/>
            <person name="Ruckert C."/>
        </authorList>
    </citation>
    <scope>NUCLEOTIDE SEQUENCE</scope>
    <source>
        <strain evidence="8">JCM 19596</strain>
    </source>
</reference>
<keyword evidence="4 7" id="KW-0812">Transmembrane</keyword>
<feature type="transmembrane region" description="Helical" evidence="7">
    <location>
        <begin position="309"/>
        <end position="329"/>
    </location>
</feature>
<dbReference type="OrthoDB" id="202076at2157"/>
<evidence type="ECO:0000256" key="4">
    <source>
        <dbReference type="ARBA" id="ARBA00022692"/>
    </source>
</evidence>
<dbReference type="GO" id="GO:0005886">
    <property type="term" value="C:plasma membrane"/>
    <property type="evidence" value="ECO:0007669"/>
    <property type="project" value="UniProtKB-SubCell"/>
</dbReference>
<feature type="transmembrane region" description="Helical" evidence="7">
    <location>
        <begin position="37"/>
        <end position="55"/>
    </location>
</feature>
<evidence type="ECO:0000256" key="6">
    <source>
        <dbReference type="ARBA" id="ARBA00023136"/>
    </source>
</evidence>
<evidence type="ECO:0000313" key="8">
    <source>
        <dbReference type="EMBL" id="GGL55985.1"/>
    </source>
</evidence>
<comment type="similarity">
    <text evidence="2">Belongs to the polysaccharide synthase family.</text>
</comment>
<feature type="transmembrane region" description="Helical" evidence="7">
    <location>
        <begin position="349"/>
        <end position="367"/>
    </location>
</feature>
<sequence length="504" mass="54100">MTPVPNRLRSLRTLLTPSGGLATKTVRSGVWLTATNVVVRGLELVSLLVLARILSPADFGLIGIALLVLTALDQFSNLGLGAALIQHRADNVDRYLDTTWTLQIVRGVLLAGITYVLAAPAARFFAAPEVEPIIQVIAVLPLLIGLRNPGVVYFQKDLQFHRQFTYLVTNSVVYFVVTVTLAVLWGSVWALVFGNIAARVSDMLASYLLHDYRPRPRIDVDAVRELVGFGKWVTASGIIYFFTDEGDDFVVGWLLGAASLGLYRLAYRVALAPATELTNVVSTVMFPAYSKLKGNVGDVRAAFLRTIQLTTAVSVPASVGVIVVAPLFVETVLGTQWVEMTVALQILSLYGLFLSLSSSFTPVWLAMGKPDYTAKIGGLRVVAMALVIVPATTEFGIEGAAAAAGAAYVIVGLPLELYLATRLLDFSLAGFARELAYPLTAAAAMAAVVLTARSAVETGFPTLDLALLILLGVAVYAAVALLFIKRLGWRLERNVRELVTAFSG</sequence>
<evidence type="ECO:0000313" key="9">
    <source>
        <dbReference type="Proteomes" id="UP000607197"/>
    </source>
</evidence>
<proteinExistence type="inferred from homology"/>